<dbReference type="EMBL" id="JBHSDH010000013">
    <property type="protein sequence ID" value="MFC4292288.1"/>
    <property type="molecule type" value="Genomic_DNA"/>
</dbReference>
<keyword evidence="1" id="KW-1133">Transmembrane helix</keyword>
<comment type="caution">
    <text evidence="3">The sequence shown here is derived from an EMBL/GenBank/DDBJ whole genome shotgun (WGS) entry which is preliminary data.</text>
</comment>
<dbReference type="Pfam" id="PF10099">
    <property type="entry name" value="RskA_C"/>
    <property type="match status" value="1"/>
</dbReference>
<dbReference type="InterPro" id="IPR018764">
    <property type="entry name" value="RskA_C"/>
</dbReference>
<accession>A0ABV8RFV0</accession>
<evidence type="ECO:0000313" key="4">
    <source>
        <dbReference type="Proteomes" id="UP001595887"/>
    </source>
</evidence>
<dbReference type="PANTHER" id="PTHR37461:SF1">
    <property type="entry name" value="ANTI-SIGMA-K FACTOR RSKA"/>
    <property type="match status" value="1"/>
</dbReference>
<dbReference type="PANTHER" id="PTHR37461">
    <property type="entry name" value="ANTI-SIGMA-K FACTOR RSKA"/>
    <property type="match status" value="1"/>
</dbReference>
<keyword evidence="4" id="KW-1185">Reference proteome</keyword>
<dbReference type="RefSeq" id="WP_381422852.1">
    <property type="nucleotide sequence ID" value="NZ_JBHSDH010000013.1"/>
</dbReference>
<dbReference type="InterPro" id="IPR051474">
    <property type="entry name" value="Anti-sigma-K/W_factor"/>
</dbReference>
<dbReference type="Proteomes" id="UP001595887">
    <property type="component" value="Unassembled WGS sequence"/>
</dbReference>
<feature type="domain" description="Anti-sigma K factor RskA C-terminal" evidence="2">
    <location>
        <begin position="98"/>
        <end position="249"/>
    </location>
</feature>
<gene>
    <name evidence="3" type="ORF">ACFOWX_07660</name>
</gene>
<name>A0ABV8RFV0_9SPHN</name>
<keyword evidence="1" id="KW-0812">Transmembrane</keyword>
<evidence type="ECO:0000256" key="1">
    <source>
        <dbReference type="SAM" id="Phobius"/>
    </source>
</evidence>
<feature type="transmembrane region" description="Helical" evidence="1">
    <location>
        <begin position="87"/>
        <end position="108"/>
    </location>
</feature>
<proteinExistence type="predicted"/>
<reference evidence="4" key="1">
    <citation type="journal article" date="2019" name="Int. J. Syst. Evol. Microbiol.">
        <title>The Global Catalogue of Microorganisms (GCM) 10K type strain sequencing project: providing services to taxonomists for standard genome sequencing and annotation.</title>
        <authorList>
            <consortium name="The Broad Institute Genomics Platform"/>
            <consortium name="The Broad Institute Genome Sequencing Center for Infectious Disease"/>
            <person name="Wu L."/>
            <person name="Ma J."/>
        </authorList>
    </citation>
    <scope>NUCLEOTIDE SEQUENCE [LARGE SCALE GENOMIC DNA]</scope>
    <source>
        <strain evidence="4">CECT 8531</strain>
    </source>
</reference>
<evidence type="ECO:0000313" key="3">
    <source>
        <dbReference type="EMBL" id="MFC4292288.1"/>
    </source>
</evidence>
<organism evidence="3 4">
    <name type="scientific">Sphingorhabdus arenilitoris</name>
    <dbReference type="NCBI Taxonomy" id="1490041"/>
    <lineage>
        <taxon>Bacteria</taxon>
        <taxon>Pseudomonadati</taxon>
        <taxon>Pseudomonadota</taxon>
        <taxon>Alphaproteobacteria</taxon>
        <taxon>Sphingomonadales</taxon>
        <taxon>Sphingomonadaceae</taxon>
        <taxon>Sphingorhabdus</taxon>
    </lineage>
</organism>
<protein>
    <submittedName>
        <fullName evidence="3">Anti-sigma factor domain-containing protein</fullName>
    </submittedName>
</protein>
<evidence type="ECO:0000259" key="2">
    <source>
        <dbReference type="Pfam" id="PF10099"/>
    </source>
</evidence>
<sequence length="259" mass="27314">MSQMTEDDIALAGEYALGLLDDAAQAQADARAAKDTAFAQEIENWRIYLAPMLDGIDEPVPSHIWPLVNNALPETNNAQDNQKRPHFWRNASFIGGGIAAALAAIVYLQTAPNFQPAEEAGTDVAAEAAADSNELQSDAAAAPALRREASSLAAAVVSEDGKYQLTARYDRASNQMLLNAQSLDIAPLYPEVWIVPEDGKARSLGMIAAKGETRLTIAADMRQFIYDGAAVVITPEPQGGAPGGVATGPAIAIGKLQQS</sequence>
<keyword evidence="1" id="KW-0472">Membrane</keyword>